<evidence type="ECO:0000313" key="4">
    <source>
        <dbReference type="EMBL" id="KAK3602282.1"/>
    </source>
</evidence>
<name>A0AAE0W6K3_9BIVA</name>
<dbReference type="Pfam" id="PF00168">
    <property type="entry name" value="C2"/>
    <property type="match status" value="1"/>
</dbReference>
<dbReference type="InterPro" id="IPR000008">
    <property type="entry name" value="C2_dom"/>
</dbReference>
<dbReference type="InterPro" id="IPR044511">
    <property type="entry name" value="At1g03370/At5g50170-like"/>
</dbReference>
<feature type="domain" description="IPT/TIG" evidence="3">
    <location>
        <begin position="243"/>
        <end position="323"/>
    </location>
</feature>
<organism evidence="4 5">
    <name type="scientific">Potamilus streckersoni</name>
    <dbReference type="NCBI Taxonomy" id="2493646"/>
    <lineage>
        <taxon>Eukaryota</taxon>
        <taxon>Metazoa</taxon>
        <taxon>Spiralia</taxon>
        <taxon>Lophotrochozoa</taxon>
        <taxon>Mollusca</taxon>
        <taxon>Bivalvia</taxon>
        <taxon>Autobranchia</taxon>
        <taxon>Heteroconchia</taxon>
        <taxon>Palaeoheterodonta</taxon>
        <taxon>Unionida</taxon>
        <taxon>Unionoidea</taxon>
        <taxon>Unionidae</taxon>
        <taxon>Ambleminae</taxon>
        <taxon>Lampsilini</taxon>
        <taxon>Potamilus</taxon>
    </lineage>
</organism>
<feature type="domain" description="C2" evidence="2">
    <location>
        <begin position="35"/>
        <end position="97"/>
    </location>
</feature>
<evidence type="ECO:0008006" key="6">
    <source>
        <dbReference type="Google" id="ProtNLM"/>
    </source>
</evidence>
<dbReference type="PANTHER" id="PTHR46296">
    <property type="entry name" value="BNAA05G37250D PROTEIN"/>
    <property type="match status" value="1"/>
</dbReference>
<proteinExistence type="predicted"/>
<dbReference type="CDD" id="cd00603">
    <property type="entry name" value="IPT_PCSR"/>
    <property type="match status" value="1"/>
</dbReference>
<reference evidence="4" key="3">
    <citation type="submission" date="2023-05" db="EMBL/GenBank/DDBJ databases">
        <authorList>
            <person name="Smith C.H."/>
        </authorList>
    </citation>
    <scope>NUCLEOTIDE SEQUENCE</scope>
    <source>
        <strain evidence="4">CHS0354</strain>
        <tissue evidence="4">Mantle</tissue>
    </source>
</reference>
<dbReference type="SUPFAM" id="SSF81296">
    <property type="entry name" value="E set domains"/>
    <property type="match status" value="1"/>
</dbReference>
<evidence type="ECO:0000313" key="5">
    <source>
        <dbReference type="Proteomes" id="UP001195483"/>
    </source>
</evidence>
<dbReference type="Gene3D" id="2.60.40.10">
    <property type="entry name" value="Immunoglobulins"/>
    <property type="match status" value="1"/>
</dbReference>
<dbReference type="InterPro" id="IPR035892">
    <property type="entry name" value="C2_domain_sf"/>
</dbReference>
<evidence type="ECO:0000256" key="1">
    <source>
        <dbReference type="SAM" id="MobiDB-lite"/>
    </source>
</evidence>
<gene>
    <name evidence="4" type="ORF">CHS0354_022023</name>
</gene>
<dbReference type="Proteomes" id="UP001195483">
    <property type="component" value="Unassembled WGS sequence"/>
</dbReference>
<evidence type="ECO:0000259" key="3">
    <source>
        <dbReference type="Pfam" id="PF01833"/>
    </source>
</evidence>
<reference evidence="4" key="1">
    <citation type="journal article" date="2021" name="Genome Biol. Evol.">
        <title>A High-Quality Reference Genome for a Parasitic Bivalve with Doubly Uniparental Inheritance (Bivalvia: Unionida).</title>
        <authorList>
            <person name="Smith C.H."/>
        </authorList>
    </citation>
    <scope>NUCLEOTIDE SEQUENCE</scope>
    <source>
        <strain evidence="4">CHS0354</strain>
    </source>
</reference>
<feature type="compositionally biased region" description="Polar residues" evidence="1">
    <location>
        <begin position="146"/>
        <end position="156"/>
    </location>
</feature>
<dbReference type="SUPFAM" id="SSF49562">
    <property type="entry name" value="C2 domain (Calcium/lipid-binding domain, CaLB)"/>
    <property type="match status" value="1"/>
</dbReference>
<protein>
    <recommendedName>
        <fullName evidence="6">C2 domain-containing protein</fullName>
    </recommendedName>
</protein>
<dbReference type="CDD" id="cd00030">
    <property type="entry name" value="C2"/>
    <property type="match status" value="1"/>
</dbReference>
<dbReference type="InterPro" id="IPR013783">
    <property type="entry name" value="Ig-like_fold"/>
</dbReference>
<dbReference type="PANTHER" id="PTHR46296:SF8">
    <property type="entry name" value="OS06G0297800 PROTEIN"/>
    <property type="match status" value="1"/>
</dbReference>
<dbReference type="Pfam" id="PF01833">
    <property type="entry name" value="TIG"/>
    <property type="match status" value="1"/>
</dbReference>
<evidence type="ECO:0000259" key="2">
    <source>
        <dbReference type="Pfam" id="PF00168"/>
    </source>
</evidence>
<comment type="caution">
    <text evidence="4">The sequence shown here is derived from an EMBL/GenBank/DDBJ whole genome shotgun (WGS) entry which is preliminary data.</text>
</comment>
<dbReference type="InterPro" id="IPR014756">
    <property type="entry name" value="Ig_E-set"/>
</dbReference>
<dbReference type="Gene3D" id="2.60.40.150">
    <property type="entry name" value="C2 domain"/>
    <property type="match status" value="1"/>
</dbReference>
<dbReference type="EMBL" id="JAEAOA010001335">
    <property type="protein sequence ID" value="KAK3602282.1"/>
    <property type="molecule type" value="Genomic_DNA"/>
</dbReference>
<keyword evidence="5" id="KW-1185">Reference proteome</keyword>
<dbReference type="InterPro" id="IPR002909">
    <property type="entry name" value="IPT_dom"/>
</dbReference>
<sequence>MTSPFLSIFIVISNVQYPRVYSTGPVYKSVRRCKFSVIFGLGSKKFRTNVVKDPDGNPAWNEETRVPVIDILDQVFFIVMEKDDVLGQIRIPVTSLHGIKGQVVKATLQPHKKCPKPQGEIIYQCYVSKYRTEGEAHVPIIKVTSTENSRHPSSAFSRLRQKMASPNLQRKQKKDDKQSGRSNFNKKLSRSIQDLFSFGKMSTTDPIDIDEKENKVNEQKSKRKFSLNFLSFGSGLDKVGQSPVLLSVNPNRGHAEGGDRLCIEGHNLGIDKKDIIELSICGCNCIDTLEYESPNRIYCTTLLWKAGTGNVVVETSSGISTLKNAYAFYFPETEEPKVFTKQQISVDVKFDNVETGLDLEHVGELIKVNTILFNHV</sequence>
<reference evidence="4" key="2">
    <citation type="journal article" date="2021" name="Genome Biol. Evol.">
        <title>Developing a high-quality reference genome for a parasitic bivalve with doubly uniparental inheritance (Bivalvia: Unionida).</title>
        <authorList>
            <person name="Smith C.H."/>
        </authorList>
    </citation>
    <scope>NUCLEOTIDE SEQUENCE</scope>
    <source>
        <strain evidence="4">CHS0354</strain>
        <tissue evidence="4">Mantle</tissue>
    </source>
</reference>
<feature type="region of interest" description="Disordered" evidence="1">
    <location>
        <begin position="146"/>
        <end position="184"/>
    </location>
</feature>
<accession>A0AAE0W6K3</accession>
<dbReference type="AlphaFoldDB" id="A0AAE0W6K3"/>